<feature type="transmembrane region" description="Helical" evidence="1">
    <location>
        <begin position="7"/>
        <end position="28"/>
    </location>
</feature>
<keyword evidence="1" id="KW-1133">Transmembrane helix</keyword>
<keyword evidence="1" id="KW-0812">Transmembrane</keyword>
<evidence type="ECO:0000256" key="1">
    <source>
        <dbReference type="SAM" id="Phobius"/>
    </source>
</evidence>
<reference evidence="2 3" key="1">
    <citation type="submission" date="2019-10" db="EMBL/GenBank/DDBJ databases">
        <title>Description of Paenibacillus pedi sp. nov.</title>
        <authorList>
            <person name="Carlier A."/>
            <person name="Qi S."/>
        </authorList>
    </citation>
    <scope>NUCLEOTIDE SEQUENCE [LARGE SCALE GENOMIC DNA]</scope>
    <source>
        <strain evidence="2 3">LMG 31457</strain>
    </source>
</reference>
<gene>
    <name evidence="2" type="ORF">GC097_01945</name>
</gene>
<evidence type="ECO:0000313" key="3">
    <source>
        <dbReference type="Proteomes" id="UP000618579"/>
    </source>
</evidence>
<keyword evidence="3" id="KW-1185">Reference proteome</keyword>
<dbReference type="EMBL" id="WHNZ01000007">
    <property type="protein sequence ID" value="NOU98784.1"/>
    <property type="molecule type" value="Genomic_DNA"/>
</dbReference>
<accession>A0ABX1ZJF7</accession>
<organism evidence="2 3">
    <name type="scientific">Paenibacillus planticolens</name>
    <dbReference type="NCBI Taxonomy" id="2654976"/>
    <lineage>
        <taxon>Bacteria</taxon>
        <taxon>Bacillati</taxon>
        <taxon>Bacillota</taxon>
        <taxon>Bacilli</taxon>
        <taxon>Bacillales</taxon>
        <taxon>Paenibacillaceae</taxon>
        <taxon>Paenibacillus</taxon>
    </lineage>
</organism>
<name>A0ABX1ZJF7_9BACL</name>
<dbReference type="RefSeq" id="WP_171681665.1">
    <property type="nucleotide sequence ID" value="NZ_WHNZ01000007.1"/>
</dbReference>
<proteinExistence type="predicted"/>
<feature type="transmembrane region" description="Helical" evidence="1">
    <location>
        <begin position="34"/>
        <end position="53"/>
    </location>
</feature>
<keyword evidence="1" id="KW-0472">Membrane</keyword>
<dbReference type="Proteomes" id="UP000618579">
    <property type="component" value="Unassembled WGS sequence"/>
</dbReference>
<comment type="caution">
    <text evidence="2">The sequence shown here is derived from an EMBL/GenBank/DDBJ whole genome shotgun (WGS) entry which is preliminary data.</text>
</comment>
<sequence>MNDRNKMFAWTFSLVVGSIIMLVLNVLFYGSNFATVFLASTTAINAAYLSTTYRVETIKTLKKLFWW</sequence>
<protein>
    <submittedName>
        <fullName evidence="2">Uncharacterized protein</fullName>
    </submittedName>
</protein>
<evidence type="ECO:0000313" key="2">
    <source>
        <dbReference type="EMBL" id="NOU98784.1"/>
    </source>
</evidence>